<dbReference type="GO" id="GO:0031177">
    <property type="term" value="F:phosphopantetheine binding"/>
    <property type="evidence" value="ECO:0007669"/>
    <property type="project" value="TreeGrafter"/>
</dbReference>
<dbReference type="Pfam" id="PF13193">
    <property type="entry name" value="AMP-binding_C"/>
    <property type="match status" value="1"/>
</dbReference>
<dbReference type="InterPro" id="IPR020845">
    <property type="entry name" value="AMP-binding_CS"/>
</dbReference>
<dbReference type="Proteomes" id="UP000663868">
    <property type="component" value="Unassembled WGS sequence"/>
</dbReference>
<dbReference type="Pfam" id="PF00668">
    <property type="entry name" value="Condensation"/>
    <property type="match status" value="2"/>
</dbReference>
<dbReference type="PANTHER" id="PTHR45527">
    <property type="entry name" value="NONRIBOSOMAL PEPTIDE SYNTHETASE"/>
    <property type="match status" value="1"/>
</dbReference>
<evidence type="ECO:0000259" key="3">
    <source>
        <dbReference type="PROSITE" id="PS50075"/>
    </source>
</evidence>
<dbReference type="InterPro" id="IPR036736">
    <property type="entry name" value="ACP-like_sf"/>
</dbReference>
<organism evidence="4 5">
    <name type="scientific">Adineta steineri</name>
    <dbReference type="NCBI Taxonomy" id="433720"/>
    <lineage>
        <taxon>Eukaryota</taxon>
        <taxon>Metazoa</taxon>
        <taxon>Spiralia</taxon>
        <taxon>Gnathifera</taxon>
        <taxon>Rotifera</taxon>
        <taxon>Eurotatoria</taxon>
        <taxon>Bdelloidea</taxon>
        <taxon>Adinetida</taxon>
        <taxon>Adinetidae</taxon>
        <taxon>Adineta</taxon>
    </lineage>
</organism>
<dbReference type="InterPro" id="IPR009081">
    <property type="entry name" value="PP-bd_ACP"/>
</dbReference>
<dbReference type="Gene3D" id="3.30.559.10">
    <property type="entry name" value="Chloramphenicol acetyltransferase-like domain"/>
    <property type="match status" value="2"/>
</dbReference>
<accession>A0A819X4B3</accession>
<evidence type="ECO:0000313" key="5">
    <source>
        <dbReference type="Proteomes" id="UP000663868"/>
    </source>
</evidence>
<keyword evidence="1" id="KW-0596">Phosphopantetheine</keyword>
<dbReference type="InterPro" id="IPR025110">
    <property type="entry name" value="AMP-bd_C"/>
</dbReference>
<feature type="domain" description="Carrier" evidence="3">
    <location>
        <begin position="1535"/>
        <end position="1615"/>
    </location>
</feature>
<dbReference type="InterPro" id="IPR042099">
    <property type="entry name" value="ANL_N_sf"/>
</dbReference>
<dbReference type="Gene3D" id="1.10.1200.10">
    <property type="entry name" value="ACP-like"/>
    <property type="match status" value="1"/>
</dbReference>
<dbReference type="GO" id="GO:0003824">
    <property type="term" value="F:catalytic activity"/>
    <property type="evidence" value="ECO:0007669"/>
    <property type="project" value="InterPro"/>
</dbReference>
<protein>
    <recommendedName>
        <fullName evidence="3">Carrier domain-containing protein</fullName>
    </recommendedName>
</protein>
<dbReference type="InterPro" id="IPR000873">
    <property type="entry name" value="AMP-dep_synth/lig_dom"/>
</dbReference>
<sequence>MEMALLQKIQEQEMMLTSASSVIPTAGCSQGAASFAQERIWLDEKIHHDPTISPAMHNFVLPLVIKHGSMSIERIRSAVVAVLEQHEILRTAIYFDENRNMLVQAVQSMDKNNAYSFEITANDIQSPDKIADLLRNESVKHFAELEHGLVIRCHLVKMGSDDGMDKLYPQDLVIFIFHGVAFDYNSISPFLVAFTKAYDQMKVDVERLQYINFSLYERQQFVNIPEDSQIRRAQQFWSKMMDDYSLDANYPTPFTCPFDTKKRSGEGHSTSFILDAILVEAQMKFASLHNLSMSHTALACFFLFIYELNDGTISDLCVTCPTENLSFVDTKRMIGTFANLLPYRIKINANESFINLVQQICQLDTGILNHSQLPYQQIIRGNSELCSSKIPLHFQYEEIHSSSTSEMNSIAKTNDATLSLYTEQPWLHDNGIASHDMNLKMVHNQSSQTIYCIFECSADCYDEMTVSNIGRYFQNLLLHVFTENTKTIGFDPIFEKIGNLSLLPMNVETLSNVIESLRHLSEIKPASYAQHRIWHDEERRLYLDGPQLTTYNMAFCYRLSADHTLSVQQLRYALDLVVDKHQSLRTSFIFDTTKNILTQRIVDQQNHENNRFSIVESIYETDEQLDEIIHNETHNPHIFDLAQGLVFRWHLVRYKQVSIDDLISDNDIIIFNFHHASFDYPSMKIFLHDLHQAYTTSQLPNDDSINRFRYLDYAVIERHMPMIGASMFWHDALHDYKLDQSLSLPYDRYRLTNGYRSHFGTSISFDLDHDLCDTFMHYTSSQNISLEHLALSLYFIFLFKLTNGETNLCIGMNVDGRYRDELRLVIGMFVNAIPLRCQLDPQWFLHKLVNHVQEILTNSRKYSYFPLQRLLDQHSNASKLAFLDTSFELMQYSSQDLGKDVIIGDSHLSVMPISIKISEGDIMSKSDFILSIQHDFDMNRLSCTINASLDLFNPQTVTKISQRFHSMSHQLSAYMINSQINRPIYEVSLILSNEQYLMQSLNNTQTSFSSPHTCIHHEFVYQVMKHPQKLAVELDEQSLTYCELLYYVQILSLTLLTKYHVFPGEVVCQCVERSLSMIIGLLSIEIIGGVYCPLSPENPQQSLASLIERTQARLTLVHSLTNRIFQNSFITYDMDTIININNKITNDDLYQLSNISITPDNISYIVFTSGSTGIPKAVQVRHRNLTAYMQSFSEVTTLKKSDNVIQMASCSFDNHFQEILATLMIGAGLVMLHPHGNKDLTYLIHELMDKDVTFLDAVPSYLDALCQHLEMRTANECLKKLRILCSGGDVLTNQIMSRLKKYVSLPSSSSSLSNGCQLWNMYGQAEVTITTTYFQIGFDYDCDKQVMSIGKPLPNFHCAVMNEDFQFAAVNQDGELFVGGACVFAGYFGRDDLTAKVLVEINNNVFYRSGDVVQYDYQGLLYFKGRKDHQIKLRGQRIELAEIEKCLMNTSLPVSACTVIKWNDDYLVAYVQSSDINEKELREHCQSHLSPHMIPSFFIILDKLPLNANGKIDRKLLPLPHYLSSTMPSVSELDTPANQVEKSVYDIWCQVLEHNGRQISTTANFFTIGGHSRLFIELYHRYQTMFGFDSRTLSISPFLEQPTIQQHAKLLKTVTTDD</sequence>
<proteinExistence type="predicted"/>
<dbReference type="SUPFAM" id="SSF47336">
    <property type="entry name" value="ACP-like"/>
    <property type="match status" value="1"/>
</dbReference>
<dbReference type="Pfam" id="PF00501">
    <property type="entry name" value="AMP-binding"/>
    <property type="match status" value="1"/>
</dbReference>
<name>A0A819X4B3_9BILA</name>
<dbReference type="SUPFAM" id="SSF56801">
    <property type="entry name" value="Acetyl-CoA synthetase-like"/>
    <property type="match status" value="1"/>
</dbReference>
<dbReference type="EMBL" id="CAJOBB010005667">
    <property type="protein sequence ID" value="CAF4136355.1"/>
    <property type="molecule type" value="Genomic_DNA"/>
</dbReference>
<feature type="non-terminal residue" evidence="4">
    <location>
        <position position="1"/>
    </location>
</feature>
<dbReference type="GO" id="GO:0043041">
    <property type="term" value="P:amino acid activation for nonribosomal peptide biosynthetic process"/>
    <property type="evidence" value="ECO:0007669"/>
    <property type="project" value="TreeGrafter"/>
</dbReference>
<dbReference type="Gene3D" id="3.40.50.12780">
    <property type="entry name" value="N-terminal domain of ligase-like"/>
    <property type="match status" value="1"/>
</dbReference>
<dbReference type="CDD" id="cd05930">
    <property type="entry name" value="A_NRPS"/>
    <property type="match status" value="1"/>
</dbReference>
<reference evidence="4" key="1">
    <citation type="submission" date="2021-02" db="EMBL/GenBank/DDBJ databases">
        <authorList>
            <person name="Nowell W R."/>
        </authorList>
    </citation>
    <scope>NUCLEOTIDE SEQUENCE</scope>
</reference>
<keyword evidence="2" id="KW-0597">Phosphoprotein</keyword>
<dbReference type="Gene3D" id="3.30.559.30">
    <property type="entry name" value="Nonribosomal peptide synthetase, condensation domain"/>
    <property type="match status" value="2"/>
</dbReference>
<dbReference type="PANTHER" id="PTHR45527:SF1">
    <property type="entry name" value="FATTY ACID SYNTHASE"/>
    <property type="match status" value="1"/>
</dbReference>
<dbReference type="InterPro" id="IPR045851">
    <property type="entry name" value="AMP-bd_C_sf"/>
</dbReference>
<dbReference type="Gene3D" id="3.30.300.30">
    <property type="match status" value="1"/>
</dbReference>
<dbReference type="PROSITE" id="PS00455">
    <property type="entry name" value="AMP_BINDING"/>
    <property type="match status" value="1"/>
</dbReference>
<evidence type="ECO:0000313" key="4">
    <source>
        <dbReference type="EMBL" id="CAF4136355.1"/>
    </source>
</evidence>
<evidence type="ECO:0000256" key="2">
    <source>
        <dbReference type="ARBA" id="ARBA00022553"/>
    </source>
</evidence>
<dbReference type="Pfam" id="PF00550">
    <property type="entry name" value="PP-binding"/>
    <property type="match status" value="1"/>
</dbReference>
<gene>
    <name evidence="4" type="ORF">KXQ929_LOCUS36449</name>
</gene>
<dbReference type="InterPro" id="IPR001242">
    <property type="entry name" value="Condensation_dom"/>
</dbReference>
<dbReference type="SUPFAM" id="SSF52777">
    <property type="entry name" value="CoA-dependent acyltransferases"/>
    <property type="match status" value="4"/>
</dbReference>
<dbReference type="GO" id="GO:0044550">
    <property type="term" value="P:secondary metabolite biosynthetic process"/>
    <property type="evidence" value="ECO:0007669"/>
    <property type="project" value="TreeGrafter"/>
</dbReference>
<dbReference type="InterPro" id="IPR023213">
    <property type="entry name" value="CAT-like_dom_sf"/>
</dbReference>
<evidence type="ECO:0000256" key="1">
    <source>
        <dbReference type="ARBA" id="ARBA00022450"/>
    </source>
</evidence>
<comment type="caution">
    <text evidence="4">The sequence shown here is derived from an EMBL/GenBank/DDBJ whole genome shotgun (WGS) entry which is preliminary data.</text>
</comment>
<dbReference type="GO" id="GO:0005829">
    <property type="term" value="C:cytosol"/>
    <property type="evidence" value="ECO:0007669"/>
    <property type="project" value="TreeGrafter"/>
</dbReference>
<dbReference type="PROSITE" id="PS50075">
    <property type="entry name" value="CARRIER"/>
    <property type="match status" value="1"/>
</dbReference>